<dbReference type="VEuPathDB" id="FungiDB:P175DRAFT_0531920"/>
<name>A0A2T5LWB7_9EURO</name>
<feature type="region of interest" description="Disordered" evidence="1">
    <location>
        <begin position="98"/>
        <end position="123"/>
    </location>
</feature>
<dbReference type="OrthoDB" id="5416097at2759"/>
<dbReference type="Proteomes" id="UP000244073">
    <property type="component" value="Unassembled WGS sequence"/>
</dbReference>
<proteinExistence type="predicted"/>
<accession>A0A2T5LWB7</accession>
<evidence type="ECO:0000313" key="2">
    <source>
        <dbReference type="EMBL" id="PTU20579.1"/>
    </source>
</evidence>
<reference evidence="2 3" key="1">
    <citation type="journal article" date="2018" name="Proc. Natl. Acad. Sci. U.S.A.">
        <title>Linking secondary metabolites to gene clusters through genome sequencing of six diverse Aspergillus species.</title>
        <authorList>
            <person name="Kaerboelling I."/>
            <person name="Vesth T.C."/>
            <person name="Frisvad J.C."/>
            <person name="Nybo J.L."/>
            <person name="Theobald S."/>
            <person name="Kuo A."/>
            <person name="Bowyer P."/>
            <person name="Matsuda Y."/>
            <person name="Mondo S."/>
            <person name="Lyhne E.K."/>
            <person name="Kogle M.E."/>
            <person name="Clum A."/>
            <person name="Lipzen A."/>
            <person name="Salamov A."/>
            <person name="Ngan C.Y."/>
            <person name="Daum C."/>
            <person name="Chiniquy J."/>
            <person name="Barry K."/>
            <person name="LaButti K."/>
            <person name="Haridas S."/>
            <person name="Simmons B.A."/>
            <person name="Magnuson J.K."/>
            <person name="Mortensen U.H."/>
            <person name="Larsen T.O."/>
            <person name="Grigoriev I.V."/>
            <person name="Baker S.E."/>
            <person name="Andersen M.R."/>
        </authorList>
    </citation>
    <scope>NUCLEOTIDE SEQUENCE [LARGE SCALE GENOMIC DNA]</scope>
    <source>
        <strain evidence="2 3">IBT 24754</strain>
    </source>
</reference>
<evidence type="ECO:0000313" key="3">
    <source>
        <dbReference type="Proteomes" id="UP000244073"/>
    </source>
</evidence>
<dbReference type="EMBL" id="MSFN02000004">
    <property type="protein sequence ID" value="PTU20579.1"/>
    <property type="molecule type" value="Genomic_DNA"/>
</dbReference>
<dbReference type="GeneID" id="63816802"/>
<feature type="compositionally biased region" description="Basic residues" evidence="1">
    <location>
        <begin position="102"/>
        <end position="112"/>
    </location>
</feature>
<dbReference type="RefSeq" id="XP_040751971.1">
    <property type="nucleotide sequence ID" value="XM_040899920.1"/>
</dbReference>
<sequence>MDSTRRPPPIRSDCTCKSMRFGQHRMNQLSREIFNIAITTRPSLPSDLKYVGKQTKLFNYEISAQICSGMNAAADIAPEELDSDSEEDPGFGEQWVVDTKMKGKRRNRRSPHHSSPEVAGPPFPLHIGAERGGSFIQGERFASDGSIVIPQLIRWWMNPPDTGTALIQDILREFDVYLHHQQESFRAVTKL</sequence>
<dbReference type="AlphaFoldDB" id="A0A2T5LWB7"/>
<comment type="caution">
    <text evidence="2">The sequence shown here is derived from an EMBL/GenBank/DDBJ whole genome shotgun (WGS) entry which is preliminary data.</text>
</comment>
<organism evidence="2 3">
    <name type="scientific">Aspergillus ochraceoroseus IBT 24754</name>
    <dbReference type="NCBI Taxonomy" id="1392256"/>
    <lineage>
        <taxon>Eukaryota</taxon>
        <taxon>Fungi</taxon>
        <taxon>Dikarya</taxon>
        <taxon>Ascomycota</taxon>
        <taxon>Pezizomycotina</taxon>
        <taxon>Eurotiomycetes</taxon>
        <taxon>Eurotiomycetidae</taxon>
        <taxon>Eurotiales</taxon>
        <taxon>Aspergillaceae</taxon>
        <taxon>Aspergillus</taxon>
        <taxon>Aspergillus subgen. Nidulantes</taxon>
    </lineage>
</organism>
<evidence type="ECO:0000256" key="1">
    <source>
        <dbReference type="SAM" id="MobiDB-lite"/>
    </source>
</evidence>
<gene>
    <name evidence="2" type="ORF">P175DRAFT_0531920</name>
</gene>
<protein>
    <submittedName>
        <fullName evidence="2">Uncharacterized protein</fullName>
    </submittedName>
</protein>